<organism evidence="2 3">
    <name type="scientific">Phanerochaete sordida</name>
    <dbReference type="NCBI Taxonomy" id="48140"/>
    <lineage>
        <taxon>Eukaryota</taxon>
        <taxon>Fungi</taxon>
        <taxon>Dikarya</taxon>
        <taxon>Basidiomycota</taxon>
        <taxon>Agaricomycotina</taxon>
        <taxon>Agaricomycetes</taxon>
        <taxon>Polyporales</taxon>
        <taxon>Phanerochaetaceae</taxon>
        <taxon>Phanerochaete</taxon>
    </lineage>
</organism>
<name>A0A9P3GG36_9APHY</name>
<evidence type="ECO:0000313" key="2">
    <source>
        <dbReference type="EMBL" id="GJE93049.1"/>
    </source>
</evidence>
<accession>A0A9P3GG36</accession>
<dbReference type="Pfam" id="PF00646">
    <property type="entry name" value="F-box"/>
    <property type="match status" value="1"/>
</dbReference>
<gene>
    <name evidence="2" type="ORF">PsYK624_092080</name>
</gene>
<dbReference type="InterPro" id="IPR001810">
    <property type="entry name" value="F-box_dom"/>
</dbReference>
<proteinExistence type="predicted"/>
<comment type="caution">
    <text evidence="2">The sequence shown here is derived from an EMBL/GenBank/DDBJ whole genome shotgun (WGS) entry which is preliminary data.</text>
</comment>
<keyword evidence="3" id="KW-1185">Reference proteome</keyword>
<dbReference type="EMBL" id="BPQB01000030">
    <property type="protein sequence ID" value="GJE93049.1"/>
    <property type="molecule type" value="Genomic_DNA"/>
</dbReference>
<evidence type="ECO:0000313" key="3">
    <source>
        <dbReference type="Proteomes" id="UP000703269"/>
    </source>
</evidence>
<sequence>MSTLPDASALSSGSEIPTELLIRILENLPLADLVRLQLVSRDWKTLIQTVPALQYKIELGLAGLADNPWNALDTATKRRKLATYRRAWYSNSKPIFPPQTLNVKRLGRTNIGGRPNFVLRPDFAGVFRVRDPDPEHGNEESLSYEQFSSQYLDIERKSIRVGPHPGDGRAFDMTQDLVVSAFQKTTDDFAIHLCCSMLSTGMAHPLSGFGNTPPTPSTEIEGHFIINGPYVALLVQARTNTQTAKRSMVIVWQWKAGRRILVDLVPYTGGISFLDSKYIVLARTISSVTSLLSIPALTVFDLELVENNAHSYQPERSWTFLLPQCNEHECNEIVLNVRSGPSPGWTPRTSSAPLDNNTNSELQQPIFFATPEDRVMLFTLCISEADSAHKAYVRFVTLASKLLKLVRDDELPAPRIYPWNIWGPQAVRAEPVGYHDVRPLKSAPWGMRFADSVVCHHDSPNHEAHAVESDLVTSPTQVWRSALSHGMGVLVYDYNQASIRKSLWDARGVTPEELRDASRTSALLGVAPAKPLLLSDGYQYHVLPSRLPPDYARYFNDPDDVRTWLPYRKRETNIWIKCPHTTRRGPVQEPAPSGNLALPLHRPLINCMLIEDTIIIERRVGHDSLQTMAIALDSQGVAEEHDD</sequence>
<protein>
    <submittedName>
        <fullName evidence="2">F-box protein</fullName>
    </submittedName>
</protein>
<evidence type="ECO:0000259" key="1">
    <source>
        <dbReference type="PROSITE" id="PS50181"/>
    </source>
</evidence>
<dbReference type="CDD" id="cd09917">
    <property type="entry name" value="F-box_SF"/>
    <property type="match status" value="1"/>
</dbReference>
<dbReference type="SMART" id="SM00256">
    <property type="entry name" value="FBOX"/>
    <property type="match status" value="1"/>
</dbReference>
<dbReference type="Gene3D" id="1.20.1280.50">
    <property type="match status" value="1"/>
</dbReference>
<dbReference type="Proteomes" id="UP000703269">
    <property type="component" value="Unassembled WGS sequence"/>
</dbReference>
<dbReference type="SUPFAM" id="SSF81383">
    <property type="entry name" value="F-box domain"/>
    <property type="match status" value="1"/>
</dbReference>
<dbReference type="InterPro" id="IPR036047">
    <property type="entry name" value="F-box-like_dom_sf"/>
</dbReference>
<dbReference type="AlphaFoldDB" id="A0A9P3GG36"/>
<dbReference type="PROSITE" id="PS50181">
    <property type="entry name" value="FBOX"/>
    <property type="match status" value="1"/>
</dbReference>
<dbReference type="OrthoDB" id="2788250at2759"/>
<reference evidence="2 3" key="1">
    <citation type="submission" date="2021-08" db="EMBL/GenBank/DDBJ databases">
        <title>Draft Genome Sequence of Phanerochaete sordida strain YK-624.</title>
        <authorList>
            <person name="Mori T."/>
            <person name="Dohra H."/>
            <person name="Suzuki T."/>
            <person name="Kawagishi H."/>
            <person name="Hirai H."/>
        </authorList>
    </citation>
    <scope>NUCLEOTIDE SEQUENCE [LARGE SCALE GENOMIC DNA]</scope>
    <source>
        <strain evidence="2 3">YK-624</strain>
    </source>
</reference>
<feature type="domain" description="F-box" evidence="1">
    <location>
        <begin position="10"/>
        <end position="58"/>
    </location>
</feature>